<dbReference type="Proteomes" id="UP000004291">
    <property type="component" value="Chromosome"/>
</dbReference>
<reference evidence="1 2" key="2">
    <citation type="submission" date="2012-06" db="EMBL/GenBank/DDBJ databases">
        <authorList>
            <person name="Fiebig A."/>
        </authorList>
    </citation>
    <scope>NUCLEOTIDE SEQUENCE [LARGE SCALE GENOMIC DNA]</scope>
    <source>
        <strain evidence="1 2">DFL-43</strain>
    </source>
</reference>
<dbReference type="STRING" id="411684.HPDFL43_00035460"/>
<protein>
    <submittedName>
        <fullName evidence="1">Uncharacterized protein</fullName>
    </submittedName>
</protein>
<dbReference type="AlphaFoldDB" id="A0A094ZYN9"/>
<evidence type="ECO:0000313" key="2">
    <source>
        <dbReference type="Proteomes" id="UP000004291"/>
    </source>
</evidence>
<dbReference type="EMBL" id="ABIA03000004">
    <property type="protein sequence ID" value="KGB27061.1"/>
    <property type="molecule type" value="Genomic_DNA"/>
</dbReference>
<organism evidence="1 2">
    <name type="scientific">Hoeflea phototrophica (strain DSM 17068 / NCIMB 14078 / DFL-43)</name>
    <dbReference type="NCBI Taxonomy" id="411684"/>
    <lineage>
        <taxon>Bacteria</taxon>
        <taxon>Pseudomonadati</taxon>
        <taxon>Pseudomonadota</taxon>
        <taxon>Alphaproteobacteria</taxon>
        <taxon>Hyphomicrobiales</taxon>
        <taxon>Rhizobiaceae</taxon>
        <taxon>Hoeflea</taxon>
    </lineage>
</organism>
<accession>A0A094ZYN9</accession>
<sequence>MPAPLDSKSPDFMENNNVTLDSYLPLIPQHQLTLPIFMRGQAKRANYSLFAANRAGSHCVPTCIPHTSEDLCCFAHYNQANRTHGL</sequence>
<dbReference type="HOGENOM" id="CLU_2493659_0_0_5"/>
<comment type="caution">
    <text evidence="1">The sequence shown here is derived from an EMBL/GenBank/DDBJ whole genome shotgun (WGS) entry which is preliminary data.</text>
</comment>
<evidence type="ECO:0000313" key="1">
    <source>
        <dbReference type="EMBL" id="KGB27061.1"/>
    </source>
</evidence>
<name>A0A094ZYN9_HOEPD</name>
<proteinExistence type="predicted"/>
<keyword evidence="2" id="KW-1185">Reference proteome</keyword>
<gene>
    <name evidence="1" type="ORF">HPDFL43_00035460</name>
</gene>
<reference evidence="1 2" key="1">
    <citation type="submission" date="2007-10" db="EMBL/GenBank/DDBJ databases">
        <authorList>
            <person name="Wagner-Dobler I."/>
            <person name="Ferriera S."/>
            <person name="Johnson J."/>
            <person name="Kravitz S."/>
            <person name="Beeson K."/>
            <person name="Sutton G."/>
            <person name="Rogers Y.-H."/>
            <person name="Friedman R."/>
            <person name="Frazier M."/>
            <person name="Venter J.C."/>
        </authorList>
    </citation>
    <scope>NUCLEOTIDE SEQUENCE [LARGE SCALE GENOMIC DNA]</scope>
    <source>
        <strain evidence="1 2">DFL-43</strain>
    </source>
</reference>